<dbReference type="EMBL" id="JBBMFP010000096">
    <property type="protein sequence ID" value="MEQ2434515.1"/>
    <property type="molecule type" value="Genomic_DNA"/>
</dbReference>
<dbReference type="Gene3D" id="3.40.50.1010">
    <property type="entry name" value="5'-nuclease"/>
    <property type="match status" value="1"/>
</dbReference>
<evidence type="ECO:0000313" key="2">
    <source>
        <dbReference type="Proteomes" id="UP001457898"/>
    </source>
</evidence>
<feature type="non-terminal residue" evidence="1">
    <location>
        <position position="1"/>
    </location>
</feature>
<gene>
    <name evidence="1" type="ORF">WMO65_26375</name>
</gene>
<sequence>RWCFIKKRGYGRMIFLDTCIWIELCGARTPVSEQERRQARAASNLLTECIRSHQKIITCKEQLLEIINAIQKAKMREYNRECRNRTEKGVGNVKEFRMTEAFSNVEPFCRQVYDDVMHLAMCHELKDYSVEDIISNIRYVDINDYIYYDYCIKNGHDFYTFDQDFLKLGENSKIHIV</sequence>
<proteinExistence type="predicted"/>
<keyword evidence="2" id="KW-1185">Reference proteome</keyword>
<dbReference type="Proteomes" id="UP001457898">
    <property type="component" value="Unassembled WGS sequence"/>
</dbReference>
<dbReference type="SUPFAM" id="SSF88723">
    <property type="entry name" value="PIN domain-like"/>
    <property type="match status" value="1"/>
</dbReference>
<accession>A0ABV1DVU9</accession>
<dbReference type="RefSeq" id="WP_349064908.1">
    <property type="nucleotide sequence ID" value="NZ_JBBMFP010000096.1"/>
</dbReference>
<dbReference type="InterPro" id="IPR029060">
    <property type="entry name" value="PIN-like_dom_sf"/>
</dbReference>
<protein>
    <recommendedName>
        <fullName evidence="3">PIN domain-containing protein</fullName>
    </recommendedName>
</protein>
<comment type="caution">
    <text evidence="1">The sequence shown here is derived from an EMBL/GenBank/DDBJ whole genome shotgun (WGS) entry which is preliminary data.</text>
</comment>
<organism evidence="1 2">
    <name type="scientific">Blautia caccae</name>
    <dbReference type="NCBI Taxonomy" id="3133175"/>
    <lineage>
        <taxon>Bacteria</taxon>
        <taxon>Bacillati</taxon>
        <taxon>Bacillota</taxon>
        <taxon>Clostridia</taxon>
        <taxon>Lachnospirales</taxon>
        <taxon>Lachnospiraceae</taxon>
        <taxon>Blautia</taxon>
    </lineage>
</organism>
<name>A0ABV1DVU9_9FIRM</name>
<evidence type="ECO:0000313" key="1">
    <source>
        <dbReference type="EMBL" id="MEQ2434515.1"/>
    </source>
</evidence>
<evidence type="ECO:0008006" key="3">
    <source>
        <dbReference type="Google" id="ProtNLM"/>
    </source>
</evidence>
<reference evidence="1 2" key="1">
    <citation type="submission" date="2024-03" db="EMBL/GenBank/DDBJ databases">
        <title>Human intestinal bacterial collection.</title>
        <authorList>
            <person name="Pauvert C."/>
            <person name="Hitch T.C.A."/>
            <person name="Clavel T."/>
        </authorList>
    </citation>
    <scope>NUCLEOTIDE SEQUENCE [LARGE SCALE GENOMIC DNA]</scope>
    <source>
        <strain evidence="1 2">CLA-SR-H028</strain>
    </source>
</reference>